<dbReference type="RefSeq" id="WP_277860503.1">
    <property type="nucleotide sequence ID" value="NZ_JARRAG010000002.1"/>
</dbReference>
<comment type="caution">
    <text evidence="2">The sequence shown here is derived from an EMBL/GenBank/DDBJ whole genome shotgun (WGS) entry which is preliminary data.</text>
</comment>
<feature type="region of interest" description="Disordered" evidence="1">
    <location>
        <begin position="1"/>
        <end position="20"/>
    </location>
</feature>
<evidence type="ECO:0000256" key="1">
    <source>
        <dbReference type="SAM" id="MobiDB-lite"/>
    </source>
</evidence>
<sequence length="182" mass="19924">MNDDVERLLDQATPRPAPADLRDRVLRAVAEELAAAGPSRRPRRRFPVLAAVAAALIASVGLDEWTNRANDERLGRVFGPRPIEREAVAAARDVAAAAGPVAGRWVFERLAAPPPATTEADLRRHAADLERLLRDLTFDLREDDDEATPREIPQVGRDRDRPAAGRLLLVERLVHPGHGTPA</sequence>
<accession>A0ABT6F985</accession>
<evidence type="ECO:0008006" key="4">
    <source>
        <dbReference type="Google" id="ProtNLM"/>
    </source>
</evidence>
<dbReference type="Proteomes" id="UP001216907">
    <property type="component" value="Unassembled WGS sequence"/>
</dbReference>
<dbReference type="EMBL" id="JARRAG010000002">
    <property type="protein sequence ID" value="MDG3004141.1"/>
    <property type="molecule type" value="Genomic_DNA"/>
</dbReference>
<evidence type="ECO:0000313" key="3">
    <source>
        <dbReference type="Proteomes" id="UP001216907"/>
    </source>
</evidence>
<organism evidence="2 3">
    <name type="scientific">Paludisphaera mucosa</name>
    <dbReference type="NCBI Taxonomy" id="3030827"/>
    <lineage>
        <taxon>Bacteria</taxon>
        <taxon>Pseudomonadati</taxon>
        <taxon>Planctomycetota</taxon>
        <taxon>Planctomycetia</taxon>
        <taxon>Isosphaerales</taxon>
        <taxon>Isosphaeraceae</taxon>
        <taxon>Paludisphaera</taxon>
    </lineage>
</organism>
<protein>
    <recommendedName>
        <fullName evidence="4">H repeat-associated protein N-terminal domain-containing protein</fullName>
    </recommendedName>
</protein>
<gene>
    <name evidence="2" type="ORF">PZE19_10175</name>
</gene>
<reference evidence="2 3" key="1">
    <citation type="submission" date="2023-03" db="EMBL/GenBank/DDBJ databases">
        <title>Paludisphaera mucosa sp. nov. a novel planctomycete from northern fen.</title>
        <authorList>
            <person name="Ivanova A."/>
        </authorList>
    </citation>
    <scope>NUCLEOTIDE SEQUENCE [LARGE SCALE GENOMIC DNA]</scope>
    <source>
        <strain evidence="2 3">Pla2</strain>
    </source>
</reference>
<proteinExistence type="predicted"/>
<keyword evidence="3" id="KW-1185">Reference proteome</keyword>
<evidence type="ECO:0000313" key="2">
    <source>
        <dbReference type="EMBL" id="MDG3004141.1"/>
    </source>
</evidence>
<name>A0ABT6F985_9BACT</name>